<sequence>MKILVTGGAGFIGSHVVDGYIKAGHDVVVVDNLFTGKRENINPEAKFYEIDIRSKGLEKIFEREKPLIVNHHAAQISVPVSVENPIFDAEVNIIGLINILQACVKYGVKKIIFASSGGAIYGEAQEYPTSEKYPPLPLSPYAIAKLTSEYYLEFYRHQYRLNYTILRYANIYGPRQIPKGEAGVVAIFIENLLSGRPSVMYHFPDEPDGMARDYCYVEDVVKANILVLKNGSNEIFNIGFGKPTRTRELYKRLYDLVNNSNPSLRSPVPAPPRPGDIKRSCLNIDKAKRMLGWTPDVSLEEGLKKTVGWYSTHKV</sequence>
<dbReference type="RefSeq" id="WP_066065586.1">
    <property type="nucleotide sequence ID" value="NZ_CP013015.1"/>
</dbReference>
<dbReference type="PRINTS" id="PR01713">
    <property type="entry name" value="NUCEPIMERASE"/>
</dbReference>
<organism evidence="3 4">
    <name type="scientific">Desulfofervidus auxilii</name>
    <dbReference type="NCBI Taxonomy" id="1621989"/>
    <lineage>
        <taxon>Bacteria</taxon>
        <taxon>Pseudomonadati</taxon>
        <taxon>Thermodesulfobacteriota</taxon>
        <taxon>Candidatus Desulfofervidia</taxon>
        <taxon>Candidatus Desulfofervidales</taxon>
        <taxon>Candidatus Desulfofervidaceae</taxon>
        <taxon>Candidatus Desulfofervidus</taxon>
    </lineage>
</organism>
<dbReference type="PANTHER" id="PTHR43000">
    <property type="entry name" value="DTDP-D-GLUCOSE 4,6-DEHYDRATASE-RELATED"/>
    <property type="match status" value="1"/>
</dbReference>
<reference evidence="3 4" key="1">
    <citation type="submission" date="2015-10" db="EMBL/GenBank/DDBJ databases">
        <title>Candidatus Desulfofervidus auxilii, a hydrogenotrophic sulfate-reducing bacterium involved in the thermophilic anaerobic oxidation of methane.</title>
        <authorList>
            <person name="Krukenberg V."/>
            <person name="Richter M."/>
            <person name="Wegener G."/>
        </authorList>
    </citation>
    <scope>NUCLEOTIDE SEQUENCE [LARGE SCALE GENOMIC DNA]</scope>
    <source>
        <strain evidence="3 4">HS1</strain>
    </source>
</reference>
<dbReference type="EMBL" id="CP013015">
    <property type="protein sequence ID" value="AMM42061.1"/>
    <property type="molecule type" value="Genomic_DNA"/>
</dbReference>
<dbReference type="InterPro" id="IPR001509">
    <property type="entry name" value="Epimerase_deHydtase"/>
</dbReference>
<protein>
    <submittedName>
        <fullName evidence="3">UDP-glucose 4-epimerase</fullName>
    </submittedName>
</protein>
<dbReference type="KEGG" id="daw:HS1_002277"/>
<dbReference type="Proteomes" id="UP000070560">
    <property type="component" value="Chromosome"/>
</dbReference>
<keyword evidence="4" id="KW-1185">Reference proteome</keyword>
<comment type="similarity">
    <text evidence="1">Belongs to the NAD(P)-dependent epimerase/dehydratase family.</text>
</comment>
<dbReference type="Pfam" id="PF01370">
    <property type="entry name" value="Epimerase"/>
    <property type="match status" value="1"/>
</dbReference>
<dbReference type="Gene3D" id="3.40.50.720">
    <property type="entry name" value="NAD(P)-binding Rossmann-like Domain"/>
    <property type="match status" value="1"/>
</dbReference>
<accession>A0A7U4TJ08</accession>
<dbReference type="SUPFAM" id="SSF51735">
    <property type="entry name" value="NAD(P)-binding Rossmann-fold domains"/>
    <property type="match status" value="1"/>
</dbReference>
<dbReference type="OrthoDB" id="9801785at2"/>
<dbReference type="InterPro" id="IPR036291">
    <property type="entry name" value="NAD(P)-bd_dom_sf"/>
</dbReference>
<evidence type="ECO:0000313" key="3">
    <source>
        <dbReference type="EMBL" id="AMM42061.1"/>
    </source>
</evidence>
<evidence type="ECO:0000256" key="1">
    <source>
        <dbReference type="ARBA" id="ARBA00007637"/>
    </source>
</evidence>
<dbReference type="AlphaFoldDB" id="A0A7U4TJ08"/>
<dbReference type="Gene3D" id="3.90.25.10">
    <property type="entry name" value="UDP-galactose 4-epimerase, domain 1"/>
    <property type="match status" value="1"/>
</dbReference>
<name>A0A7U4TJ08_DESA2</name>
<feature type="domain" description="NAD-dependent epimerase/dehydratase" evidence="2">
    <location>
        <begin position="3"/>
        <end position="239"/>
    </location>
</feature>
<evidence type="ECO:0000259" key="2">
    <source>
        <dbReference type="Pfam" id="PF01370"/>
    </source>
</evidence>
<gene>
    <name evidence="3" type="ORF">HS1_002277</name>
</gene>
<proteinExistence type="inferred from homology"/>
<evidence type="ECO:0000313" key="4">
    <source>
        <dbReference type="Proteomes" id="UP000070560"/>
    </source>
</evidence>